<dbReference type="PROSITE" id="PS51782">
    <property type="entry name" value="LYSM"/>
    <property type="match status" value="1"/>
</dbReference>
<feature type="compositionally biased region" description="Polar residues" evidence="3">
    <location>
        <begin position="156"/>
        <end position="170"/>
    </location>
</feature>
<dbReference type="InterPro" id="IPR023346">
    <property type="entry name" value="Lysozyme-like_dom_sf"/>
</dbReference>
<dbReference type="SUPFAM" id="SSF53955">
    <property type="entry name" value="Lysozyme-like"/>
    <property type="match status" value="1"/>
</dbReference>
<feature type="signal peptide" evidence="4">
    <location>
        <begin position="1"/>
        <end position="33"/>
    </location>
</feature>
<feature type="region of interest" description="Disordered" evidence="3">
    <location>
        <begin position="93"/>
        <end position="179"/>
    </location>
</feature>
<evidence type="ECO:0000259" key="5">
    <source>
        <dbReference type="PROSITE" id="PS51782"/>
    </source>
</evidence>
<comment type="similarity">
    <text evidence="1">Belongs to the transglycosylase family. Rpf subfamily.</text>
</comment>
<evidence type="ECO:0000313" key="7">
    <source>
        <dbReference type="Proteomes" id="UP000198546"/>
    </source>
</evidence>
<dbReference type="Gene3D" id="1.10.530.10">
    <property type="match status" value="1"/>
</dbReference>
<feature type="domain" description="LysM" evidence="5">
    <location>
        <begin position="177"/>
        <end position="225"/>
    </location>
</feature>
<organism evidence="6 7">
    <name type="scientific">Auraticoccus monumenti</name>
    <dbReference type="NCBI Taxonomy" id="675864"/>
    <lineage>
        <taxon>Bacteria</taxon>
        <taxon>Bacillati</taxon>
        <taxon>Actinomycetota</taxon>
        <taxon>Actinomycetes</taxon>
        <taxon>Propionibacteriales</taxon>
        <taxon>Propionibacteriaceae</taxon>
        <taxon>Auraticoccus</taxon>
    </lineage>
</organism>
<proteinExistence type="inferred from homology"/>
<dbReference type="GO" id="GO:0016787">
    <property type="term" value="F:hydrolase activity"/>
    <property type="evidence" value="ECO:0007669"/>
    <property type="project" value="UniProtKB-KW"/>
</dbReference>
<keyword evidence="4" id="KW-0732">Signal</keyword>
<dbReference type="InterPro" id="IPR018392">
    <property type="entry name" value="LysM"/>
</dbReference>
<dbReference type="Pfam" id="PF06737">
    <property type="entry name" value="Transglycosylas"/>
    <property type="match status" value="1"/>
</dbReference>
<dbReference type="EMBL" id="LT629688">
    <property type="protein sequence ID" value="SDD09476.1"/>
    <property type="molecule type" value="Genomic_DNA"/>
</dbReference>
<feature type="chain" id="PRO_5009240215" evidence="4">
    <location>
        <begin position="34"/>
        <end position="226"/>
    </location>
</feature>
<dbReference type="InterPro" id="IPR052196">
    <property type="entry name" value="Bact_Kbp"/>
</dbReference>
<dbReference type="PANTHER" id="PTHR34700:SF4">
    <property type="entry name" value="PHAGE-LIKE ELEMENT PBSX PROTEIN XKDP"/>
    <property type="match status" value="1"/>
</dbReference>
<dbReference type="SUPFAM" id="SSF54106">
    <property type="entry name" value="LysM domain"/>
    <property type="match status" value="1"/>
</dbReference>
<dbReference type="SMART" id="SM00257">
    <property type="entry name" value="LysM"/>
    <property type="match status" value="1"/>
</dbReference>
<dbReference type="Pfam" id="PF01476">
    <property type="entry name" value="LysM"/>
    <property type="match status" value="1"/>
</dbReference>
<keyword evidence="7" id="KW-1185">Reference proteome</keyword>
<accession>A0A1G6RZV7</accession>
<feature type="compositionally biased region" description="Low complexity" evidence="3">
    <location>
        <begin position="112"/>
        <end position="155"/>
    </location>
</feature>
<dbReference type="AlphaFoldDB" id="A0A1G6RZV7"/>
<dbReference type="CDD" id="cd13925">
    <property type="entry name" value="RPF"/>
    <property type="match status" value="1"/>
</dbReference>
<evidence type="ECO:0000256" key="2">
    <source>
        <dbReference type="ARBA" id="ARBA00022801"/>
    </source>
</evidence>
<dbReference type="OrthoDB" id="1404170at2"/>
<dbReference type="RefSeq" id="WP_090589686.1">
    <property type="nucleotide sequence ID" value="NZ_LT629688.1"/>
</dbReference>
<evidence type="ECO:0000256" key="3">
    <source>
        <dbReference type="SAM" id="MobiDB-lite"/>
    </source>
</evidence>
<dbReference type="STRING" id="675864.SAMN04489747_0155"/>
<evidence type="ECO:0000256" key="4">
    <source>
        <dbReference type="SAM" id="SignalP"/>
    </source>
</evidence>
<dbReference type="Gene3D" id="3.10.350.10">
    <property type="entry name" value="LysM domain"/>
    <property type="match status" value="1"/>
</dbReference>
<evidence type="ECO:0000256" key="1">
    <source>
        <dbReference type="ARBA" id="ARBA00010830"/>
    </source>
</evidence>
<gene>
    <name evidence="6" type="ORF">SAMN04489747_0155</name>
</gene>
<evidence type="ECO:0000313" key="6">
    <source>
        <dbReference type="EMBL" id="SDD09476.1"/>
    </source>
</evidence>
<dbReference type="CDD" id="cd00118">
    <property type="entry name" value="LysM"/>
    <property type="match status" value="1"/>
</dbReference>
<sequence length="226" mass="23447">MTKHTIARRAAGAVAAVGLAAGLSLVGTTTAQADSVWDEVAQCESGGNWSINTGNGYYGGLQFSQSTWQAYGGSGRADQASKSEQIRVAKATLQGQGPGAWPVCGARAGLTRSNGGAASSGSESARSSSNQTSRSQQSTRQQPQQQQSTQQQAQPKRSNGGWSQQGSSTPKRAVTGETVSVRAGDTLNIIAQREGVRGGWKALYELNSDKISNPNLIFVGQTLTVG</sequence>
<dbReference type="PANTHER" id="PTHR34700">
    <property type="entry name" value="POTASSIUM BINDING PROTEIN KBP"/>
    <property type="match status" value="1"/>
</dbReference>
<keyword evidence="2" id="KW-0378">Hydrolase</keyword>
<reference evidence="6 7" key="1">
    <citation type="submission" date="2016-10" db="EMBL/GenBank/DDBJ databases">
        <authorList>
            <person name="de Groot N.N."/>
        </authorList>
    </citation>
    <scope>NUCLEOTIDE SEQUENCE [LARGE SCALE GENOMIC DNA]</scope>
    <source>
        <strain evidence="6 7">MON 2.2</strain>
    </source>
</reference>
<name>A0A1G6RZV7_9ACTN</name>
<protein>
    <submittedName>
        <fullName evidence="6">LysM domain-containing protein</fullName>
    </submittedName>
</protein>
<dbReference type="InterPro" id="IPR010618">
    <property type="entry name" value="RPF"/>
</dbReference>
<dbReference type="Proteomes" id="UP000198546">
    <property type="component" value="Chromosome i"/>
</dbReference>
<dbReference type="InterPro" id="IPR036779">
    <property type="entry name" value="LysM_dom_sf"/>
</dbReference>